<dbReference type="Gene3D" id="2.120.10.30">
    <property type="entry name" value="TolB, C-terminal domain"/>
    <property type="match status" value="1"/>
</dbReference>
<dbReference type="AlphaFoldDB" id="A0A1S3JHB9"/>
<evidence type="ECO:0000256" key="7">
    <source>
        <dbReference type="SAM" id="MobiDB-lite"/>
    </source>
</evidence>
<accession>A0A1S3JHB9</accession>
<feature type="region of interest" description="Disordered" evidence="7">
    <location>
        <begin position="469"/>
        <end position="506"/>
    </location>
</feature>
<evidence type="ECO:0000256" key="6">
    <source>
        <dbReference type="PROSITE-ProRule" id="PRU00461"/>
    </source>
</evidence>
<dbReference type="GO" id="GO:0017147">
    <property type="term" value="F:Wnt-protein binding"/>
    <property type="evidence" value="ECO:0007669"/>
    <property type="project" value="TreeGrafter"/>
</dbReference>
<feature type="repeat" description="LDL-receptor class B" evidence="6">
    <location>
        <begin position="202"/>
        <end position="247"/>
    </location>
</feature>
<dbReference type="OrthoDB" id="10046193at2759"/>
<feature type="signal peptide" evidence="9">
    <location>
        <begin position="1"/>
        <end position="22"/>
    </location>
</feature>
<keyword evidence="1" id="KW-0245">EGF-like domain</keyword>
<keyword evidence="8" id="KW-0812">Transmembrane</keyword>
<dbReference type="InterPro" id="IPR011042">
    <property type="entry name" value="6-blade_b-propeller_TolB-like"/>
</dbReference>
<dbReference type="GO" id="GO:0005886">
    <property type="term" value="C:plasma membrane"/>
    <property type="evidence" value="ECO:0007669"/>
    <property type="project" value="TreeGrafter"/>
</dbReference>
<evidence type="ECO:0000256" key="4">
    <source>
        <dbReference type="ARBA" id="ARBA00023157"/>
    </source>
</evidence>
<dbReference type="InterPro" id="IPR050778">
    <property type="entry name" value="Cueball_EGF_LRP_Nidogen"/>
</dbReference>
<reference evidence="11" key="1">
    <citation type="submission" date="2025-08" db="UniProtKB">
        <authorList>
            <consortium name="RefSeq"/>
        </authorList>
    </citation>
    <scope>IDENTIFICATION</scope>
    <source>
        <tissue evidence="11">Gonads</tissue>
    </source>
</reference>
<evidence type="ECO:0000313" key="10">
    <source>
        <dbReference type="Proteomes" id="UP000085678"/>
    </source>
</evidence>
<dbReference type="Pfam" id="PF00058">
    <property type="entry name" value="Ldl_recept_b"/>
    <property type="match status" value="2"/>
</dbReference>
<dbReference type="GeneID" id="106172910"/>
<keyword evidence="4" id="KW-1015">Disulfide bond</keyword>
<evidence type="ECO:0000256" key="8">
    <source>
        <dbReference type="SAM" id="Phobius"/>
    </source>
</evidence>
<keyword evidence="11" id="KW-0675">Receptor</keyword>
<feature type="repeat" description="LDL-receptor class B" evidence="6">
    <location>
        <begin position="115"/>
        <end position="157"/>
    </location>
</feature>
<keyword evidence="8" id="KW-1133">Transmembrane helix</keyword>
<evidence type="ECO:0000256" key="2">
    <source>
        <dbReference type="ARBA" id="ARBA00022729"/>
    </source>
</evidence>
<dbReference type="Proteomes" id="UP000085678">
    <property type="component" value="Unplaced"/>
</dbReference>
<evidence type="ECO:0000256" key="1">
    <source>
        <dbReference type="ARBA" id="ARBA00022536"/>
    </source>
</evidence>
<evidence type="ECO:0000256" key="3">
    <source>
        <dbReference type="ARBA" id="ARBA00022737"/>
    </source>
</evidence>
<protein>
    <submittedName>
        <fullName evidence="11">Low-density lipoprotein receptor-related protein 4 isoform X1</fullName>
    </submittedName>
</protein>
<evidence type="ECO:0000256" key="9">
    <source>
        <dbReference type="SAM" id="SignalP"/>
    </source>
</evidence>
<dbReference type="SMART" id="SM00135">
    <property type="entry name" value="LY"/>
    <property type="match status" value="4"/>
</dbReference>
<dbReference type="KEGG" id="lak:106172910"/>
<sequence>MNSLKKFGVLLLVYLLSSSVHSGYVTDDFLIFTDTKNGVIWQLDLILRNIHPVFSQCNNPISTSYDPIEQRVYWSEVVTFAKIRRVNVDGTAPEIVFNFTIGSIPDGVTVDHISRLLYYTENRYDTIGVMRLDGSHHKILFRTGLDRPRALALDPINGWMYWTDWGTEAKIERAHMDGENRQTVADTDLSRPNGIDIDIPEQKLYWCDGNYSKIEVSDPDGSNRRSLIEAGYTVSRYYFGIAVDDLHIYFTDWGFASWAFRRANKLDGSNSTVRVARFIPTAKLTGVHVYRSSYHLSGSNDCSVNNGGCPYLCLPKPNGRTCACPDRVSGCIMTTYSTTSTTAVVTTKSTTTSTTIATTPTTTSTTASATSTTPTTTTGTSTSSTQVSTSNKISSTSLATTVPALPPTVTPTFTSTKVTTTEKGAINDEVKGEDSASIPMVIGVAVATPLVTVILVVVIIIVFLKRRRTPPPDPQTSHVPHLNRAFSDRPVPPPPKSPKGQLRLSTDSDYDLIPGDYLTLTADNTYEVPSTQENQYADYVGICPVSKRVDPPPPPLPTKIDNKTPIGPL</sequence>
<feature type="region of interest" description="Disordered" evidence="7">
    <location>
        <begin position="548"/>
        <end position="569"/>
    </location>
</feature>
<keyword evidence="10" id="KW-1185">Reference proteome</keyword>
<keyword evidence="11" id="KW-0449">Lipoprotein</keyword>
<dbReference type="RefSeq" id="XP_013409294.1">
    <property type="nucleotide sequence ID" value="XM_013553840.1"/>
</dbReference>
<dbReference type="GO" id="GO:0060070">
    <property type="term" value="P:canonical Wnt signaling pathway"/>
    <property type="evidence" value="ECO:0007669"/>
    <property type="project" value="TreeGrafter"/>
</dbReference>
<keyword evidence="5" id="KW-0325">Glycoprotein</keyword>
<gene>
    <name evidence="11" type="primary">LOC106172910</name>
</gene>
<dbReference type="STRING" id="7574.A0A1S3JHB9"/>
<dbReference type="PROSITE" id="PS51120">
    <property type="entry name" value="LDLRB"/>
    <property type="match status" value="4"/>
</dbReference>
<feature type="chain" id="PRO_5010259079" evidence="9">
    <location>
        <begin position="23"/>
        <end position="569"/>
    </location>
</feature>
<keyword evidence="8" id="KW-0472">Membrane</keyword>
<feature type="repeat" description="LDL-receptor class B" evidence="6">
    <location>
        <begin position="70"/>
        <end position="114"/>
    </location>
</feature>
<keyword evidence="3" id="KW-0677">Repeat</keyword>
<feature type="region of interest" description="Disordered" evidence="7">
    <location>
        <begin position="355"/>
        <end position="388"/>
    </location>
</feature>
<proteinExistence type="predicted"/>
<dbReference type="PANTHER" id="PTHR46513:SF13">
    <property type="entry name" value="EGF-LIKE DOMAIN-CONTAINING PROTEIN"/>
    <property type="match status" value="1"/>
</dbReference>
<organism evidence="10 11">
    <name type="scientific">Lingula anatina</name>
    <name type="common">Brachiopod</name>
    <name type="synonym">Lingula unguis</name>
    <dbReference type="NCBI Taxonomy" id="7574"/>
    <lineage>
        <taxon>Eukaryota</taxon>
        <taxon>Metazoa</taxon>
        <taxon>Spiralia</taxon>
        <taxon>Lophotrochozoa</taxon>
        <taxon>Brachiopoda</taxon>
        <taxon>Linguliformea</taxon>
        <taxon>Lingulata</taxon>
        <taxon>Lingulida</taxon>
        <taxon>Linguloidea</taxon>
        <taxon>Lingulidae</taxon>
        <taxon>Lingula</taxon>
    </lineage>
</organism>
<evidence type="ECO:0000313" key="11">
    <source>
        <dbReference type="RefSeq" id="XP_013409294.1"/>
    </source>
</evidence>
<feature type="repeat" description="LDL-receptor class B" evidence="6">
    <location>
        <begin position="158"/>
        <end position="201"/>
    </location>
</feature>
<keyword evidence="2 9" id="KW-0732">Signal</keyword>
<evidence type="ECO:0000256" key="5">
    <source>
        <dbReference type="ARBA" id="ARBA00023180"/>
    </source>
</evidence>
<name>A0A1S3JHB9_LINAN</name>
<dbReference type="SUPFAM" id="SSF63825">
    <property type="entry name" value="YWTD domain"/>
    <property type="match status" value="1"/>
</dbReference>
<dbReference type="InterPro" id="IPR000033">
    <property type="entry name" value="LDLR_classB_rpt"/>
</dbReference>
<dbReference type="GO" id="GO:0042813">
    <property type="term" value="F:Wnt receptor activity"/>
    <property type="evidence" value="ECO:0007669"/>
    <property type="project" value="TreeGrafter"/>
</dbReference>
<dbReference type="FunFam" id="2.120.10.30:FF:000241">
    <property type="entry name" value="Low-density lipoprotein receptor-related protein 6"/>
    <property type="match status" value="1"/>
</dbReference>
<dbReference type="PANTHER" id="PTHR46513">
    <property type="entry name" value="VITELLOGENIN RECEPTOR-LIKE PROTEIN-RELATED-RELATED"/>
    <property type="match status" value="1"/>
</dbReference>
<feature type="transmembrane region" description="Helical" evidence="8">
    <location>
        <begin position="440"/>
        <end position="464"/>
    </location>
</feature>
<dbReference type="InParanoid" id="A0A1S3JHB9"/>